<reference evidence="2 3" key="1">
    <citation type="journal article" date="2020" name="Genome Biol. Evol.">
        <title>Comparative genomics of strictly vertically transmitted, feminizing microsporidia endosymbionts of amphipod crustaceans.</title>
        <authorList>
            <person name="Cormier A."/>
            <person name="Chebbi M.A."/>
            <person name="Giraud I."/>
            <person name="Wattier R."/>
            <person name="Teixeira M."/>
            <person name="Gilbert C."/>
            <person name="Rigaud T."/>
            <person name="Cordaux R."/>
        </authorList>
    </citation>
    <scope>NUCLEOTIDE SEQUENCE [LARGE SCALE GENOMIC DNA]</scope>
    <source>
        <strain evidence="2 3">Ou3-Ou53</strain>
    </source>
</reference>
<organism evidence="2 3">
    <name type="scientific">Nosema granulosis</name>
    <dbReference type="NCBI Taxonomy" id="83296"/>
    <lineage>
        <taxon>Eukaryota</taxon>
        <taxon>Fungi</taxon>
        <taxon>Fungi incertae sedis</taxon>
        <taxon>Microsporidia</taxon>
        <taxon>Nosematidae</taxon>
        <taxon>Nosema</taxon>
    </lineage>
</organism>
<dbReference type="EMBL" id="SBJO01000115">
    <property type="protein sequence ID" value="KAF9762977.1"/>
    <property type="molecule type" value="Genomic_DNA"/>
</dbReference>
<feature type="signal peptide" evidence="1">
    <location>
        <begin position="1"/>
        <end position="15"/>
    </location>
</feature>
<sequence>MIWILFGALFASCSRVEITTGYRCSEVVHLDSQLTASNKINSLVYQLYDINEIVPRDIKPIILKNEPKDNENGVELVYFIKKDDLLDILRDQKSCCVRIIYDVDTRKKNVNQFRNEFNVEEGVFEPEEIENICSVEKQENDFVMTKNSEDAKKMFLMKNLRNLMNIFRFRIDISRCFENESNPTNLACLNLFKKFSEVKNESKANWENLFEDLYSDFLEIIAKDPASNLLQFKETVLKRADFGFGKRKVDFKTKKEIVLERCLHLRIGVLNIDWENVQVKTFTKENELVKEIEFNSWKCNVIVSLNDIKDEEIDHLIIFFNSENLKLKLDRATLKGLERGHKRSMRL</sequence>
<name>A0A9P6KZE6_9MICR</name>
<proteinExistence type="predicted"/>
<evidence type="ECO:0000313" key="3">
    <source>
        <dbReference type="Proteomes" id="UP000740883"/>
    </source>
</evidence>
<feature type="chain" id="PRO_5040218406" evidence="1">
    <location>
        <begin position="16"/>
        <end position="347"/>
    </location>
</feature>
<keyword evidence="1" id="KW-0732">Signal</keyword>
<gene>
    <name evidence="2" type="ORF">NGRA_1614</name>
</gene>
<evidence type="ECO:0000256" key="1">
    <source>
        <dbReference type="SAM" id="SignalP"/>
    </source>
</evidence>
<evidence type="ECO:0000313" key="2">
    <source>
        <dbReference type="EMBL" id="KAF9762977.1"/>
    </source>
</evidence>
<accession>A0A9P6KZE6</accession>
<protein>
    <submittedName>
        <fullName evidence="2">Uncharacterized protein</fullName>
    </submittedName>
</protein>
<dbReference type="Proteomes" id="UP000740883">
    <property type="component" value="Unassembled WGS sequence"/>
</dbReference>
<keyword evidence="3" id="KW-1185">Reference proteome</keyword>
<dbReference type="AlphaFoldDB" id="A0A9P6KZE6"/>
<comment type="caution">
    <text evidence="2">The sequence shown here is derived from an EMBL/GenBank/DDBJ whole genome shotgun (WGS) entry which is preliminary data.</text>
</comment>